<feature type="compositionally biased region" description="Low complexity" evidence="1">
    <location>
        <begin position="673"/>
        <end position="685"/>
    </location>
</feature>
<sequence>MSTQSQQTAPLARSSSFFGAIKNIVTAPLQWLSGTDEFEDTKGKRRRLPVSSEESRAEEDSLQGKAKRMRVSSPSKGSQPYLDPPTTAFKQPRRASEQVIQAQQRRLTASPRKTLHIPTGSDGRNHSMRNRHTLSPLPSRSHLAPEGVTRTVSMDPPSNSSFSLRTGSVASMQDVIEEFEVARDPMSISRDSSMSPGRQLRVRSSLTPQPSGPNFGPVVPPRRERDPNQPPPLASLMSNPTFVKPPPGYQKPNATELSKQLTLGSLVESQRNARSPVRQSSLLFRTGSTTDVSTRNLWPANAAEKALHELEVYKTPLLPTRLKASGTIPDMFLPKKSHQITLMNDDRDDKPRLGMRGKGKKKDKEARNGSKPYAGQGGMKKWLARRRMEEEQVKEKEKADAMEDDNREEEKTKRNNQLAVPPPPLETTFQPGLIRNAHETSSLRVGRTKTTRNHDRPISRRMKKFSAAYEDEDDEMEDSGAAEQKMLEEAAKKTPTFQIPVGFTFAKEATITHDVTNAKEPPVSSLPFSLTKPTVPASTATLPAEPASKPVLPTETSEPAAVSLAPPIIPSPTPDEGAAIPSTSASAPPPTTLAPPAAVPSGIPNFFATSSVLSKSSAAVASPPSSLTAALCQPTPVEKSLTGREEKASEPGALNTVESVVPAIGSPQPPVASPSAFGATASSASNGTSLFGAPSTSTGPTVASVASLFSAPVVPARATTSLFGPSSTSKESGAAPALLSSSLPPPFSFGAAKGAEPSPPALAEPPNTEQKETEPPTTKPAAPFGFGLTTPAASSAKTEAPKPAFSFGQPTASAAPTPETVKTLFGGASAPFSFDAPAASETTKKEEKPASSPFSFGVAPTQLASDAKPASTFSFGETTKKEEKPASSPFSFGGAPQPAGDAKPTSAFSFSATTPTTTSTPTFAFGTPSSGSNAADVSTKTFSFAPTTPARPATPPKVEQEVNMDESPTREMNVNGNGKAPERPTLNFSFTAPTPTASALFAQSPVTPAPAFSFGSPTVNPFAKDTKTADNKPKVSFGFGQQSSTGFPFGQKPPESPAATSPASFSFGQPSPSIAPASPFTFGTPSSNPFGQASATGTSAPPSPSTFNRAASTPAFAFGSSGTTQPSSAPFAFGTSSQPASPANNNTTLPPSSGAPAFTFGASSGTTAPSNVFNTAASSTPAAAGASTLFTIGSAPPPPEGGRQIKKLPRRGGARR</sequence>
<gene>
    <name evidence="2" type="ORF">SCLCIDRAFT_33359</name>
</gene>
<feature type="region of interest" description="Disordered" evidence="1">
    <location>
        <begin position="343"/>
        <end position="480"/>
    </location>
</feature>
<feature type="compositionally biased region" description="Polar residues" evidence="1">
    <location>
        <begin position="98"/>
        <end position="107"/>
    </location>
</feature>
<reference evidence="2 3" key="1">
    <citation type="submission" date="2014-04" db="EMBL/GenBank/DDBJ databases">
        <authorList>
            <consortium name="DOE Joint Genome Institute"/>
            <person name="Kuo A."/>
            <person name="Kohler A."/>
            <person name="Nagy L.G."/>
            <person name="Floudas D."/>
            <person name="Copeland A."/>
            <person name="Barry K.W."/>
            <person name="Cichocki N."/>
            <person name="Veneault-Fourrey C."/>
            <person name="LaButti K."/>
            <person name="Lindquist E.A."/>
            <person name="Lipzen A."/>
            <person name="Lundell T."/>
            <person name="Morin E."/>
            <person name="Murat C."/>
            <person name="Sun H."/>
            <person name="Tunlid A."/>
            <person name="Henrissat B."/>
            <person name="Grigoriev I.V."/>
            <person name="Hibbett D.S."/>
            <person name="Martin F."/>
            <person name="Nordberg H.P."/>
            <person name="Cantor M.N."/>
            <person name="Hua S.X."/>
        </authorList>
    </citation>
    <scope>NUCLEOTIDE SEQUENCE [LARGE SCALE GENOMIC DNA]</scope>
    <source>
        <strain evidence="2 3">Foug A</strain>
    </source>
</reference>
<feature type="compositionally biased region" description="Low complexity" evidence="1">
    <location>
        <begin position="618"/>
        <end position="630"/>
    </location>
</feature>
<feature type="compositionally biased region" description="Polar residues" evidence="1">
    <location>
        <begin position="686"/>
        <end position="700"/>
    </location>
</feature>
<feature type="compositionally biased region" description="Polar residues" evidence="1">
    <location>
        <begin position="1081"/>
        <end position="1091"/>
    </location>
</feature>
<reference evidence="3" key="2">
    <citation type="submission" date="2015-01" db="EMBL/GenBank/DDBJ databases">
        <title>Evolutionary Origins and Diversification of the Mycorrhizal Mutualists.</title>
        <authorList>
            <consortium name="DOE Joint Genome Institute"/>
            <consortium name="Mycorrhizal Genomics Consortium"/>
            <person name="Kohler A."/>
            <person name="Kuo A."/>
            <person name="Nagy L.G."/>
            <person name="Floudas D."/>
            <person name="Copeland A."/>
            <person name="Barry K.W."/>
            <person name="Cichocki N."/>
            <person name="Veneault-Fourrey C."/>
            <person name="LaButti K."/>
            <person name="Lindquist E.A."/>
            <person name="Lipzen A."/>
            <person name="Lundell T."/>
            <person name="Morin E."/>
            <person name="Murat C."/>
            <person name="Riley R."/>
            <person name="Ohm R."/>
            <person name="Sun H."/>
            <person name="Tunlid A."/>
            <person name="Henrissat B."/>
            <person name="Grigoriev I.V."/>
            <person name="Hibbett D.S."/>
            <person name="Martin F."/>
        </authorList>
    </citation>
    <scope>NUCLEOTIDE SEQUENCE [LARGE SCALE GENOMIC DNA]</scope>
    <source>
        <strain evidence="3">Foug A</strain>
    </source>
</reference>
<feature type="region of interest" description="Disordered" evidence="1">
    <location>
        <begin position="33"/>
        <end position="144"/>
    </location>
</feature>
<feature type="compositionally biased region" description="Polar residues" evidence="1">
    <location>
        <begin position="1120"/>
        <end position="1151"/>
    </location>
</feature>
<feature type="compositionally biased region" description="Low complexity" evidence="1">
    <location>
        <begin position="828"/>
        <end position="840"/>
    </location>
</feature>
<feature type="region of interest" description="Disordered" evidence="1">
    <location>
        <begin position="719"/>
        <end position="991"/>
    </location>
</feature>
<feature type="region of interest" description="Disordered" evidence="1">
    <location>
        <begin position="1023"/>
        <end position="1167"/>
    </location>
</feature>
<feature type="compositionally biased region" description="Low complexity" evidence="1">
    <location>
        <begin position="1057"/>
        <end position="1066"/>
    </location>
</feature>
<accession>A0A0C3D626</accession>
<evidence type="ECO:0000256" key="1">
    <source>
        <dbReference type="SAM" id="MobiDB-lite"/>
    </source>
</evidence>
<dbReference type="OrthoDB" id="3230904at2759"/>
<protein>
    <submittedName>
        <fullName evidence="2">Uncharacterized protein</fullName>
    </submittedName>
</protein>
<feature type="region of interest" description="Disordered" evidence="1">
    <location>
        <begin position="1188"/>
        <end position="1216"/>
    </location>
</feature>
<feature type="compositionally biased region" description="Polar residues" evidence="1">
    <location>
        <begin position="719"/>
        <end position="731"/>
    </location>
</feature>
<feature type="region of interest" description="Disordered" evidence="1">
    <location>
        <begin position="186"/>
        <end position="254"/>
    </location>
</feature>
<evidence type="ECO:0000313" key="2">
    <source>
        <dbReference type="EMBL" id="KIM51541.1"/>
    </source>
</evidence>
<feature type="compositionally biased region" description="Polar residues" evidence="1">
    <location>
        <begin position="189"/>
        <end position="209"/>
    </location>
</feature>
<dbReference type="Proteomes" id="UP000053989">
    <property type="component" value="Unassembled WGS sequence"/>
</dbReference>
<dbReference type="STRING" id="1036808.A0A0C3D626"/>
<keyword evidence="3" id="KW-1185">Reference proteome</keyword>
<feature type="compositionally biased region" description="Polar residues" evidence="1">
    <location>
        <begin position="526"/>
        <end position="541"/>
    </location>
</feature>
<organism evidence="2 3">
    <name type="scientific">Scleroderma citrinum Foug A</name>
    <dbReference type="NCBI Taxonomy" id="1036808"/>
    <lineage>
        <taxon>Eukaryota</taxon>
        <taxon>Fungi</taxon>
        <taxon>Dikarya</taxon>
        <taxon>Basidiomycota</taxon>
        <taxon>Agaricomycotina</taxon>
        <taxon>Agaricomycetes</taxon>
        <taxon>Agaricomycetidae</taxon>
        <taxon>Boletales</taxon>
        <taxon>Sclerodermatineae</taxon>
        <taxon>Sclerodermataceae</taxon>
        <taxon>Scleroderma</taxon>
    </lineage>
</organism>
<feature type="region of interest" description="Disordered" evidence="1">
    <location>
        <begin position="518"/>
        <end position="600"/>
    </location>
</feature>
<name>A0A0C3D626_9AGAM</name>
<proteinExistence type="predicted"/>
<feature type="compositionally biased region" description="Basic and acidic residues" evidence="1">
    <location>
        <begin position="386"/>
        <end position="401"/>
    </location>
</feature>
<feature type="compositionally biased region" description="Acidic residues" evidence="1">
    <location>
        <begin position="469"/>
        <end position="480"/>
    </location>
</feature>
<feature type="compositionally biased region" description="Basic and acidic residues" evidence="1">
    <location>
        <begin position="1024"/>
        <end position="1033"/>
    </location>
</feature>
<dbReference type="HOGENOM" id="CLU_007953_0_0_1"/>
<feature type="region of interest" description="Disordered" evidence="1">
    <location>
        <begin position="618"/>
        <end position="700"/>
    </location>
</feature>
<feature type="compositionally biased region" description="Basic residues" evidence="1">
    <location>
        <begin position="1204"/>
        <end position="1216"/>
    </location>
</feature>
<dbReference type="AlphaFoldDB" id="A0A0C3D626"/>
<feature type="compositionally biased region" description="Low complexity" evidence="1">
    <location>
        <begin position="732"/>
        <end position="756"/>
    </location>
</feature>
<dbReference type="EMBL" id="KN822252">
    <property type="protein sequence ID" value="KIM51541.1"/>
    <property type="molecule type" value="Genomic_DNA"/>
</dbReference>
<dbReference type="InParanoid" id="A0A0C3D626"/>
<feature type="compositionally biased region" description="Polar residues" evidence="1">
    <location>
        <begin position="931"/>
        <end position="944"/>
    </location>
</feature>
<feature type="compositionally biased region" description="Low complexity" evidence="1">
    <location>
        <begin position="904"/>
        <end position="930"/>
    </location>
</feature>
<evidence type="ECO:0000313" key="3">
    <source>
        <dbReference type="Proteomes" id="UP000053989"/>
    </source>
</evidence>